<evidence type="ECO:0000256" key="5">
    <source>
        <dbReference type="ARBA" id="ARBA00023136"/>
    </source>
</evidence>
<evidence type="ECO:0000256" key="9">
    <source>
        <dbReference type="SAM" id="Phobius"/>
    </source>
</evidence>
<feature type="transmembrane region" description="Helical" evidence="9">
    <location>
        <begin position="65"/>
        <end position="82"/>
    </location>
</feature>
<evidence type="ECO:0000256" key="7">
    <source>
        <dbReference type="PIRSR" id="PIRSR005091-2"/>
    </source>
</evidence>
<dbReference type="GO" id="GO:0005886">
    <property type="term" value="C:plasma membrane"/>
    <property type="evidence" value="ECO:0007669"/>
    <property type="project" value="UniProtKB-SubCell"/>
</dbReference>
<feature type="transmembrane region" description="Helical" evidence="9">
    <location>
        <begin position="137"/>
        <end position="161"/>
    </location>
</feature>
<dbReference type="PIRSF" id="PIRSF005091">
    <property type="entry name" value="Mmb_sulf_HI1246"/>
    <property type="match status" value="1"/>
</dbReference>
<feature type="transmembrane region" description="Helical" evidence="9">
    <location>
        <begin position="181"/>
        <end position="203"/>
    </location>
</feature>
<organism evidence="11 12">
    <name type="scientific">candidate division TA06 bacterium</name>
    <dbReference type="NCBI Taxonomy" id="2250710"/>
    <lineage>
        <taxon>Bacteria</taxon>
        <taxon>Bacteria division TA06</taxon>
    </lineage>
</organism>
<feature type="binding site" evidence="8">
    <location>
        <position position="510"/>
    </location>
    <ligand>
        <name>Mn(2+)</name>
        <dbReference type="ChEBI" id="CHEBI:29035"/>
    </ligand>
</feature>
<reference evidence="11" key="1">
    <citation type="submission" date="2020-07" db="EMBL/GenBank/DDBJ databases">
        <title>Huge and variable diversity of episymbiotic CPR bacteria and DPANN archaea in groundwater ecosystems.</title>
        <authorList>
            <person name="He C.Y."/>
            <person name="Keren R."/>
            <person name="Whittaker M."/>
            <person name="Farag I.F."/>
            <person name="Doudna J."/>
            <person name="Cate J.H.D."/>
            <person name="Banfield J.F."/>
        </authorList>
    </citation>
    <scope>NUCLEOTIDE SEQUENCE</scope>
    <source>
        <strain evidence="11">NC_groundwater_1520_Pr4_B-0.1um_53_5</strain>
    </source>
</reference>
<protein>
    <submittedName>
        <fullName evidence="11">Sulfatase-like hydrolase/transferase</fullName>
    </submittedName>
</protein>
<keyword evidence="11" id="KW-0378">Hydrolase</keyword>
<keyword evidence="3 9" id="KW-0812">Transmembrane</keyword>
<keyword evidence="4 9" id="KW-1133">Transmembrane helix</keyword>
<dbReference type="GO" id="GO:0016787">
    <property type="term" value="F:hydrolase activity"/>
    <property type="evidence" value="ECO:0007669"/>
    <property type="project" value="UniProtKB-KW"/>
</dbReference>
<dbReference type="PANTHER" id="PTHR47371:SF3">
    <property type="entry name" value="PHOSPHOGLYCEROL TRANSFERASE I"/>
    <property type="match status" value="1"/>
</dbReference>
<evidence type="ECO:0000256" key="8">
    <source>
        <dbReference type="PIRSR" id="PIRSR005091-3"/>
    </source>
</evidence>
<evidence type="ECO:0000259" key="10">
    <source>
        <dbReference type="Pfam" id="PF00884"/>
    </source>
</evidence>
<feature type="transmembrane region" description="Helical" evidence="9">
    <location>
        <begin position="6"/>
        <end position="28"/>
    </location>
</feature>
<dbReference type="Gene3D" id="3.40.720.10">
    <property type="entry name" value="Alkaline Phosphatase, subunit A"/>
    <property type="match status" value="1"/>
</dbReference>
<keyword evidence="2" id="KW-1003">Cell membrane</keyword>
<dbReference type="InterPro" id="IPR050448">
    <property type="entry name" value="OpgB/LTA_synthase_biosynth"/>
</dbReference>
<dbReference type="InterPro" id="IPR017850">
    <property type="entry name" value="Alkaline_phosphatase_core_sf"/>
</dbReference>
<feature type="binding site" evidence="8">
    <location>
        <position position="511"/>
    </location>
    <ligand>
        <name>Mn(2+)</name>
        <dbReference type="ChEBI" id="CHEBI:29035"/>
    </ligand>
</feature>
<dbReference type="Gene3D" id="3.30.1120.80">
    <property type="match status" value="1"/>
</dbReference>
<dbReference type="GO" id="GO:0046872">
    <property type="term" value="F:metal ion binding"/>
    <property type="evidence" value="ECO:0007669"/>
    <property type="project" value="UniProtKB-KW"/>
</dbReference>
<name>A0A933ICY2_UNCT6</name>
<evidence type="ECO:0000256" key="6">
    <source>
        <dbReference type="PIRSR" id="PIRSR005091-1"/>
    </source>
</evidence>
<sequence length="658" mass="74142">MKNLKTYFLGLVPKPLLISILGLAYLLVSYELLRLGFLIANRQYFAGISAGQVLWAFVYGLRFDVSALLMLNAVILLLYNLPGFPGRQQWYSKIILALFWLANLAGFIVNLVDYGYFGFTQRRLMFELFAMPKEIMHMVPGLIGGYWHSFLLLAAAIGLFIYTSRKLFKKLDKSIHYRFNIFSEILSLLLITGLAVLGIRGGLQSKPIRQNHAFFSQHRAAGYLALNSTFTVLRSLSQPKLGQFQFMPREQAQGLVEAMLRDSNETMANREYPFLRQKQFPDSEKKLNVAIFIMESWSAGQIGAIVGGPSATPFFDSLAQHGILYTNFMANSQRSLEAVPAILTSIPAFYNNNSLIGSQAEMNRVLGLGHILLKRGYTTSFHHGAKVGSMGLDAYARTAGFLNYYGKEDFPGLADSMQDGTWGVYDEEFFLDALSRINSFKKPFASVIFSLSPHDPLKIPRYREALFAGFKDDDKFRRALRYSDHSLKVFFEKAKDEDWYGNTIFIIIGDHPYHSMRNSFTSIFQVPLLIYRPQGLVPVRNDGIASQVDILPTLLDLLNCSAIHASMGGSLLSGKEEHYAVVRHGAEFAVFDDRMALSSDLEKINGLYDYRNDGAFKNDLQTAKPAEARKLLAYLQAYIQQASHAIAKDRICRAEDVK</sequence>
<feature type="binding site" evidence="7">
    <location>
        <position position="454"/>
    </location>
    <ligand>
        <name>substrate</name>
    </ligand>
</feature>
<dbReference type="Pfam" id="PF00884">
    <property type="entry name" value="Sulfatase"/>
    <property type="match status" value="1"/>
</dbReference>
<feature type="transmembrane region" description="Helical" evidence="9">
    <location>
        <begin position="40"/>
        <end position="59"/>
    </location>
</feature>
<keyword evidence="7" id="KW-0479">Metal-binding</keyword>
<evidence type="ECO:0000256" key="3">
    <source>
        <dbReference type="ARBA" id="ARBA00022692"/>
    </source>
</evidence>
<keyword evidence="7" id="KW-0464">Manganese</keyword>
<dbReference type="CDD" id="cd16015">
    <property type="entry name" value="LTA_synthase"/>
    <property type="match status" value="1"/>
</dbReference>
<proteinExistence type="predicted"/>
<evidence type="ECO:0000256" key="4">
    <source>
        <dbReference type="ARBA" id="ARBA00022989"/>
    </source>
</evidence>
<dbReference type="AlphaFoldDB" id="A0A933ICY2"/>
<keyword evidence="5 9" id="KW-0472">Membrane</keyword>
<evidence type="ECO:0000313" key="11">
    <source>
        <dbReference type="EMBL" id="MBI4727059.1"/>
    </source>
</evidence>
<dbReference type="SUPFAM" id="SSF53649">
    <property type="entry name" value="Alkaline phosphatase-like"/>
    <property type="match status" value="1"/>
</dbReference>
<gene>
    <name evidence="11" type="ORF">HY768_07540</name>
</gene>
<feature type="domain" description="Sulfatase N-terminal" evidence="10">
    <location>
        <begin position="288"/>
        <end position="559"/>
    </location>
</feature>
<accession>A0A933ICY2</accession>
<dbReference type="InterPro" id="IPR012160">
    <property type="entry name" value="LtaS-like"/>
</dbReference>
<evidence type="ECO:0000313" key="12">
    <source>
        <dbReference type="Proteomes" id="UP000736328"/>
    </source>
</evidence>
<feature type="binding site" evidence="8">
    <location>
        <position position="295"/>
    </location>
    <ligand>
        <name>Mn(2+)</name>
        <dbReference type="ChEBI" id="CHEBI:29035"/>
    </ligand>
</feature>
<dbReference type="EMBL" id="JACQXR010000099">
    <property type="protein sequence ID" value="MBI4727059.1"/>
    <property type="molecule type" value="Genomic_DNA"/>
</dbReference>
<dbReference type="Proteomes" id="UP000736328">
    <property type="component" value="Unassembled WGS sequence"/>
</dbReference>
<dbReference type="PANTHER" id="PTHR47371">
    <property type="entry name" value="LIPOTEICHOIC ACID SYNTHASE"/>
    <property type="match status" value="1"/>
</dbReference>
<evidence type="ECO:0000256" key="2">
    <source>
        <dbReference type="ARBA" id="ARBA00022475"/>
    </source>
</evidence>
<dbReference type="InterPro" id="IPR000917">
    <property type="entry name" value="Sulfatase_N"/>
</dbReference>
<evidence type="ECO:0000256" key="1">
    <source>
        <dbReference type="ARBA" id="ARBA00004651"/>
    </source>
</evidence>
<comment type="subcellular location">
    <subcellularLocation>
        <location evidence="1">Cell membrane</location>
        <topology evidence="1">Multi-pass membrane protein</topology>
    </subcellularLocation>
</comment>
<comment type="caution">
    <text evidence="11">The sequence shown here is derived from an EMBL/GenBank/DDBJ whole genome shotgun (WGS) entry which is preliminary data.</text>
</comment>
<feature type="transmembrane region" description="Helical" evidence="9">
    <location>
        <begin position="94"/>
        <end position="117"/>
    </location>
</feature>
<feature type="active site" evidence="6">
    <location>
        <position position="335"/>
    </location>
</feature>